<evidence type="ECO:0000313" key="3">
    <source>
        <dbReference type="EMBL" id="UTV29135.1"/>
    </source>
</evidence>
<dbReference type="PANTHER" id="PTHR45526">
    <property type="entry name" value="TRANSCRIPTIONAL REGULATORY PROTEIN DPIA"/>
    <property type="match status" value="1"/>
</dbReference>
<name>A0ABY5GIM4_9GAMM</name>
<dbReference type="Pfam" id="PF00072">
    <property type="entry name" value="Response_reg"/>
    <property type="match status" value="1"/>
</dbReference>
<feature type="domain" description="Response regulatory" evidence="2">
    <location>
        <begin position="3"/>
        <end position="121"/>
    </location>
</feature>
<dbReference type="SUPFAM" id="SSF52172">
    <property type="entry name" value="CheY-like"/>
    <property type="match status" value="1"/>
</dbReference>
<accession>A0ABY5GIM4</accession>
<organism evidence="3 4">
    <name type="scientific">Photobacterium atrarenae</name>
    <dbReference type="NCBI Taxonomy" id="865757"/>
    <lineage>
        <taxon>Bacteria</taxon>
        <taxon>Pseudomonadati</taxon>
        <taxon>Pseudomonadota</taxon>
        <taxon>Gammaproteobacteria</taxon>
        <taxon>Vibrionales</taxon>
        <taxon>Vibrionaceae</taxon>
        <taxon>Photobacterium</taxon>
    </lineage>
</organism>
<dbReference type="CDD" id="cd00156">
    <property type="entry name" value="REC"/>
    <property type="match status" value="1"/>
</dbReference>
<evidence type="ECO:0000259" key="2">
    <source>
        <dbReference type="PROSITE" id="PS50110"/>
    </source>
</evidence>
<keyword evidence="4" id="KW-1185">Reference proteome</keyword>
<dbReference type="Proteomes" id="UP001057998">
    <property type="component" value="Chromosome 1"/>
</dbReference>
<gene>
    <name evidence="3" type="ORF">NNL38_07905</name>
</gene>
<keyword evidence="1" id="KW-0597">Phosphoprotein</keyword>
<dbReference type="SMART" id="SM00448">
    <property type="entry name" value="REC"/>
    <property type="match status" value="1"/>
</dbReference>
<evidence type="ECO:0000256" key="1">
    <source>
        <dbReference type="PROSITE-ProRule" id="PRU00169"/>
    </source>
</evidence>
<reference evidence="3" key="1">
    <citation type="submission" date="2022-07" db="EMBL/GenBank/DDBJ databases">
        <title>Genome sequencing of Photobacterium atrarenae GJH2-4.</title>
        <authorList>
            <person name="Park S.-J."/>
        </authorList>
    </citation>
    <scope>NUCLEOTIDE SEQUENCE</scope>
    <source>
        <strain evidence="3">GJH2-4</strain>
    </source>
</reference>
<dbReference type="EMBL" id="CP101508">
    <property type="protein sequence ID" value="UTV29135.1"/>
    <property type="molecule type" value="Genomic_DNA"/>
</dbReference>
<dbReference type="RefSeq" id="WP_255390468.1">
    <property type="nucleotide sequence ID" value="NZ_CP101508.1"/>
</dbReference>
<protein>
    <submittedName>
        <fullName evidence="3">Response regulator</fullName>
    </submittedName>
</protein>
<feature type="modified residue" description="4-aspartylphosphate" evidence="1">
    <location>
        <position position="55"/>
    </location>
</feature>
<dbReference type="Gene3D" id="3.40.50.2300">
    <property type="match status" value="1"/>
</dbReference>
<dbReference type="InterPro" id="IPR011006">
    <property type="entry name" value="CheY-like_superfamily"/>
</dbReference>
<sequence>MKKILIVEDNKLMAEILAQVIRRCESCEIVKVNNINSAQRLLISASYQLDGIFLDLNIEKPLDGLELLKYIKQHLPEMPTAVITSESQAEVVKQVLALNPHDYLIKPISTQKVQRSLSKFEVAKASAAQAE</sequence>
<dbReference type="PROSITE" id="PS50110">
    <property type="entry name" value="RESPONSE_REGULATORY"/>
    <property type="match status" value="1"/>
</dbReference>
<evidence type="ECO:0000313" key="4">
    <source>
        <dbReference type="Proteomes" id="UP001057998"/>
    </source>
</evidence>
<proteinExistence type="predicted"/>
<dbReference type="InterPro" id="IPR051271">
    <property type="entry name" value="2C-system_Tx_regulators"/>
</dbReference>
<dbReference type="PANTHER" id="PTHR45526:SF1">
    <property type="entry name" value="TRANSCRIPTIONAL REGULATORY PROTEIN DCUR-RELATED"/>
    <property type="match status" value="1"/>
</dbReference>
<dbReference type="InterPro" id="IPR001789">
    <property type="entry name" value="Sig_transdc_resp-reg_receiver"/>
</dbReference>